<keyword evidence="1" id="KW-0175">Coiled coil</keyword>
<dbReference type="SMART" id="SM00594">
    <property type="entry name" value="UAS"/>
    <property type="match status" value="1"/>
</dbReference>
<gene>
    <name evidence="5" type="ORF">PVBG_05292</name>
</gene>
<dbReference type="InterPro" id="IPR001012">
    <property type="entry name" value="UBX_dom"/>
</dbReference>
<dbReference type="Gene3D" id="1.10.8.10">
    <property type="entry name" value="DNA helicase RuvA subunit, C-terminal domain"/>
    <property type="match status" value="1"/>
</dbReference>
<evidence type="ECO:0000256" key="2">
    <source>
        <dbReference type="SAM" id="MobiDB-lite"/>
    </source>
</evidence>
<feature type="region of interest" description="Disordered" evidence="2">
    <location>
        <begin position="111"/>
        <end position="142"/>
    </location>
</feature>
<dbReference type="PROSITE" id="PS50033">
    <property type="entry name" value="UBX"/>
    <property type="match status" value="1"/>
</dbReference>
<accession>A0A0J9SWT9</accession>
<dbReference type="Proteomes" id="UP000053327">
    <property type="component" value="Unassembled WGS sequence"/>
</dbReference>
<dbReference type="GO" id="GO:0005783">
    <property type="term" value="C:endoplasmic reticulum"/>
    <property type="evidence" value="ECO:0007669"/>
    <property type="project" value="TreeGrafter"/>
</dbReference>
<dbReference type="Gene3D" id="3.10.20.90">
    <property type="entry name" value="Phosphatidylinositol 3-kinase Catalytic Subunit, Chain A, domain 1"/>
    <property type="match status" value="1"/>
</dbReference>
<evidence type="ECO:0000313" key="5">
    <source>
        <dbReference type="EMBL" id="KMZ87301.1"/>
    </source>
</evidence>
<name>A0A0J9SWT9_PLAV1</name>
<sequence>MLIVYITNKAGLWHLNNTFLASLSPLYLSIFWSVVLSVVLTALLLAVQHLGPDVSPGVNFGAMDDRVRVFMEVTNLMDEEEAKSILNACQGNLEEAISTYLSKVDFERMGEAPPRNEGLRNRGPSRYPPGAAANQPTQRSGVCQREEDQMERTNLYQVWNQVGSLLCPIMKNAYSLMSTCLKMVSTYIVNSPQSANFTQYYEERFGRRHANFFQGSLSDAIRVSIQQGKLLLVYLHTENSNGTYFCEFIFKNEEVKSFLDNSCVLFALDITKGDVRELGNVLNVCVLPQMSVIQTCYVKEFEELSIIYGNPSVSNILNTVANCIETMNMKKASQSKEKDKTYTDRLLREEQDREYQEALRQDQLRAEEKRRQEEEKKKKEEEKKKMMSQKKDVKLSRRERARRFPLPIKSNEKATRICVRLPNGMKIQSNFSLNHTVEDVYEWAECAEFIRPDARGIKGGEITVPLRFQLICGHTKDVLQRTRETLGEFDLYPSAVLNMKSLDAPSDGGSSAGMASE</sequence>
<dbReference type="SUPFAM" id="SSF54236">
    <property type="entry name" value="Ubiquitin-like"/>
    <property type="match status" value="1"/>
</dbReference>
<dbReference type="GO" id="GO:0043130">
    <property type="term" value="F:ubiquitin binding"/>
    <property type="evidence" value="ECO:0007669"/>
    <property type="project" value="TreeGrafter"/>
</dbReference>
<dbReference type="EMBL" id="KQ234802">
    <property type="protein sequence ID" value="KMZ87301.1"/>
    <property type="molecule type" value="Genomic_DNA"/>
</dbReference>
<dbReference type="GO" id="GO:0036503">
    <property type="term" value="P:ERAD pathway"/>
    <property type="evidence" value="ECO:0007669"/>
    <property type="project" value="TreeGrafter"/>
</dbReference>
<evidence type="ECO:0000313" key="6">
    <source>
        <dbReference type="Proteomes" id="UP000053327"/>
    </source>
</evidence>
<organism evidence="5 6">
    <name type="scientific">Plasmodium vivax (strain Brazil I)</name>
    <dbReference type="NCBI Taxonomy" id="1033975"/>
    <lineage>
        <taxon>Eukaryota</taxon>
        <taxon>Sar</taxon>
        <taxon>Alveolata</taxon>
        <taxon>Apicomplexa</taxon>
        <taxon>Aconoidasida</taxon>
        <taxon>Haemosporida</taxon>
        <taxon>Plasmodiidae</taxon>
        <taxon>Plasmodium</taxon>
        <taxon>Plasmodium (Plasmodium)</taxon>
    </lineage>
</organism>
<evidence type="ECO:0000256" key="1">
    <source>
        <dbReference type="ARBA" id="ARBA00023054"/>
    </source>
</evidence>
<feature type="transmembrane region" description="Helical" evidence="3">
    <location>
        <begin position="26"/>
        <end position="47"/>
    </location>
</feature>
<feature type="region of interest" description="Disordered" evidence="2">
    <location>
        <begin position="357"/>
        <end position="396"/>
    </location>
</feature>
<dbReference type="Pfam" id="PF21021">
    <property type="entry name" value="FAF1"/>
    <property type="match status" value="1"/>
</dbReference>
<dbReference type="InterPro" id="IPR036249">
    <property type="entry name" value="Thioredoxin-like_sf"/>
</dbReference>
<dbReference type="InterPro" id="IPR050730">
    <property type="entry name" value="UBX_domain-protein"/>
</dbReference>
<protein>
    <recommendedName>
        <fullName evidence="4">UBX domain-containing protein</fullName>
    </recommendedName>
</protein>
<keyword evidence="3" id="KW-0812">Transmembrane</keyword>
<dbReference type="SUPFAM" id="SSF52833">
    <property type="entry name" value="Thioredoxin-like"/>
    <property type="match status" value="1"/>
</dbReference>
<dbReference type="CDD" id="cd01767">
    <property type="entry name" value="UBX"/>
    <property type="match status" value="1"/>
</dbReference>
<dbReference type="OrthoDB" id="1026733at2759"/>
<evidence type="ECO:0000256" key="3">
    <source>
        <dbReference type="SAM" id="Phobius"/>
    </source>
</evidence>
<keyword evidence="3" id="KW-1133">Transmembrane helix</keyword>
<dbReference type="PANTHER" id="PTHR23322:SF1">
    <property type="entry name" value="FAS-ASSOCIATED FACTOR 2"/>
    <property type="match status" value="1"/>
</dbReference>
<reference evidence="5 6" key="1">
    <citation type="submission" date="2011-08" db="EMBL/GenBank/DDBJ databases">
        <title>The Genome Sequence of Plasmodium vivax Brazil I.</title>
        <authorList>
            <consortium name="The Broad Institute Genome Sequencing Platform"/>
            <consortium name="The Broad Institute Genome Sequencing Center for Infectious Disease"/>
            <person name="Neafsey D."/>
            <person name="Carlton J."/>
            <person name="Barnwell J."/>
            <person name="Collins W."/>
            <person name="Escalante A."/>
            <person name="Mullikin J."/>
            <person name="Saul A."/>
            <person name="Guigo R."/>
            <person name="Camara F."/>
            <person name="Young S.K."/>
            <person name="Zeng Q."/>
            <person name="Gargeya S."/>
            <person name="Fitzgerald M."/>
            <person name="Haas B."/>
            <person name="Abouelleil A."/>
            <person name="Alvarado L."/>
            <person name="Arachchi H.M."/>
            <person name="Berlin A."/>
            <person name="Brown A."/>
            <person name="Chapman S.B."/>
            <person name="Chen Z."/>
            <person name="Dunbar C."/>
            <person name="Freedman E."/>
            <person name="Gearin G."/>
            <person name="Gellesch M."/>
            <person name="Goldberg J."/>
            <person name="Griggs A."/>
            <person name="Gujja S."/>
            <person name="Heiman D."/>
            <person name="Howarth C."/>
            <person name="Larson L."/>
            <person name="Lui A."/>
            <person name="MacDonald P.J.P."/>
            <person name="Montmayeur A."/>
            <person name="Murphy C."/>
            <person name="Neiman D."/>
            <person name="Pearson M."/>
            <person name="Priest M."/>
            <person name="Roberts A."/>
            <person name="Saif S."/>
            <person name="Shea T."/>
            <person name="Shenoy N."/>
            <person name="Sisk P."/>
            <person name="Stolte C."/>
            <person name="Sykes S."/>
            <person name="Wortman J."/>
            <person name="Nusbaum C."/>
            <person name="Birren B."/>
        </authorList>
    </citation>
    <scope>NUCLEOTIDE SEQUENCE [LARGE SCALE GENOMIC DNA]</scope>
    <source>
        <strain evidence="5 6">Brazil I</strain>
    </source>
</reference>
<dbReference type="Pfam" id="PF00789">
    <property type="entry name" value="UBX"/>
    <property type="match status" value="1"/>
</dbReference>
<proteinExistence type="predicted"/>
<dbReference type="InterPro" id="IPR049483">
    <property type="entry name" value="FAF1_2-like_UAS"/>
</dbReference>
<dbReference type="PANTHER" id="PTHR23322">
    <property type="entry name" value="FAS-ASSOCIATED PROTEIN"/>
    <property type="match status" value="1"/>
</dbReference>
<dbReference type="AlphaFoldDB" id="A0A0J9SWT9"/>
<dbReference type="CDD" id="cd14273">
    <property type="entry name" value="UBA_TAP-C_like"/>
    <property type="match status" value="1"/>
</dbReference>
<feature type="domain" description="UBX" evidence="4">
    <location>
        <begin position="410"/>
        <end position="499"/>
    </location>
</feature>
<dbReference type="InterPro" id="IPR006577">
    <property type="entry name" value="UAS"/>
</dbReference>
<dbReference type="Pfam" id="PF14555">
    <property type="entry name" value="UBA_4"/>
    <property type="match status" value="1"/>
</dbReference>
<dbReference type="InterPro" id="IPR029071">
    <property type="entry name" value="Ubiquitin-like_domsf"/>
</dbReference>
<keyword evidence="3" id="KW-0472">Membrane</keyword>
<dbReference type="SMART" id="SM00166">
    <property type="entry name" value="UBX"/>
    <property type="match status" value="1"/>
</dbReference>
<dbReference type="Gene3D" id="3.40.30.10">
    <property type="entry name" value="Glutaredoxin"/>
    <property type="match status" value="1"/>
</dbReference>
<evidence type="ECO:0000259" key="4">
    <source>
        <dbReference type="PROSITE" id="PS50033"/>
    </source>
</evidence>